<proteinExistence type="predicted"/>
<protein>
    <recommendedName>
        <fullName evidence="2">histidine kinase</fullName>
        <ecNumber evidence="2">2.7.13.3</ecNumber>
    </recommendedName>
</protein>
<feature type="compositionally biased region" description="Low complexity" evidence="9">
    <location>
        <begin position="8"/>
        <end position="22"/>
    </location>
</feature>
<dbReference type="PANTHER" id="PTHR24421">
    <property type="entry name" value="NITRATE/NITRITE SENSOR PROTEIN NARX-RELATED"/>
    <property type="match status" value="1"/>
</dbReference>
<dbReference type="GO" id="GO:0000155">
    <property type="term" value="F:phosphorelay sensor kinase activity"/>
    <property type="evidence" value="ECO:0007669"/>
    <property type="project" value="InterPro"/>
</dbReference>
<evidence type="ECO:0000256" key="7">
    <source>
        <dbReference type="ARBA" id="ARBA00022840"/>
    </source>
</evidence>
<dbReference type="Gene3D" id="3.30.565.10">
    <property type="entry name" value="Histidine kinase-like ATPase, C-terminal domain"/>
    <property type="match status" value="1"/>
</dbReference>
<dbReference type="Pfam" id="PF07730">
    <property type="entry name" value="HisKA_3"/>
    <property type="match status" value="1"/>
</dbReference>
<gene>
    <name evidence="12" type="ORF">HEB94_001944</name>
</gene>
<keyword evidence="7" id="KW-0067">ATP-binding</keyword>
<evidence type="ECO:0000256" key="8">
    <source>
        <dbReference type="ARBA" id="ARBA00023012"/>
    </source>
</evidence>
<keyword evidence="3" id="KW-0597">Phosphoprotein</keyword>
<dbReference type="GO" id="GO:0016020">
    <property type="term" value="C:membrane"/>
    <property type="evidence" value="ECO:0007669"/>
    <property type="project" value="InterPro"/>
</dbReference>
<feature type="region of interest" description="Disordered" evidence="9">
    <location>
        <begin position="1"/>
        <end position="24"/>
    </location>
</feature>
<evidence type="ECO:0000256" key="10">
    <source>
        <dbReference type="SAM" id="Phobius"/>
    </source>
</evidence>
<dbReference type="AlphaFoldDB" id="A0A927MRP0"/>
<dbReference type="Proteomes" id="UP000638648">
    <property type="component" value="Unassembled WGS sequence"/>
</dbReference>
<evidence type="ECO:0000256" key="5">
    <source>
        <dbReference type="ARBA" id="ARBA00022741"/>
    </source>
</evidence>
<keyword evidence="13" id="KW-1185">Reference proteome</keyword>
<dbReference type="SUPFAM" id="SSF55874">
    <property type="entry name" value="ATPase domain of HSP90 chaperone/DNA topoisomerase II/histidine kinase"/>
    <property type="match status" value="1"/>
</dbReference>
<dbReference type="InterPro" id="IPR003594">
    <property type="entry name" value="HATPase_dom"/>
</dbReference>
<name>A0A927MRP0_9ACTN</name>
<dbReference type="GO" id="GO:0005524">
    <property type="term" value="F:ATP binding"/>
    <property type="evidence" value="ECO:0007669"/>
    <property type="project" value="UniProtKB-KW"/>
</dbReference>
<keyword evidence="4" id="KW-0808">Transferase</keyword>
<comment type="caution">
    <text evidence="12">The sequence shown here is derived from an EMBL/GenBank/DDBJ whole genome shotgun (WGS) entry which is preliminary data.</text>
</comment>
<dbReference type="Gene3D" id="1.20.5.1930">
    <property type="match status" value="1"/>
</dbReference>
<keyword evidence="6 12" id="KW-0418">Kinase</keyword>
<sequence>MTTPPVGPGSAPASRRSAAPERGPIECDPAGAGEAWWHGWHSWPVKLPLVLAVVQVFGTLGAARHLGAAPEPVAPLAIVLLVAGPAALVFRHHRIVAVLCFLMALTLAYLGLGYPLGPFVFSPIIALIEAVRQRHRLVAWVSAGVLYFGHLAIGWLSGADAGPSLVKAVIVAGWLLVVLIGAELTRIRVERVEESRRARAAEAAGRVTEERLRIARELHDVVAHNISLINVQAGVALHLMDAQPEQARTALTAIKQASKETLVELRSVLGVLRQVDESGPRHPAPSLRRLDDLAARTRQAGLDVRVSVGGRPVPLPSSVDTAAYRIVQEALTNVLRHSGARTAWVRVDYGGRMLVVEVVDDGLAVASGLPNANPNDGSTGGSGLAGMRERVTALGGDLVVGPVPGKGFRVYAELPQEGAP</sequence>
<accession>A0A927MRP0</accession>
<evidence type="ECO:0000313" key="12">
    <source>
        <dbReference type="EMBL" id="MBE1605096.1"/>
    </source>
</evidence>
<dbReference type="PANTHER" id="PTHR24421:SF10">
    <property type="entry name" value="NITRATE_NITRITE SENSOR PROTEIN NARQ"/>
    <property type="match status" value="1"/>
</dbReference>
<dbReference type="RefSeq" id="WP_337917548.1">
    <property type="nucleotide sequence ID" value="NZ_BAABJL010000030.1"/>
</dbReference>
<dbReference type="InterPro" id="IPR050482">
    <property type="entry name" value="Sensor_HK_TwoCompSys"/>
</dbReference>
<evidence type="ECO:0000256" key="2">
    <source>
        <dbReference type="ARBA" id="ARBA00012438"/>
    </source>
</evidence>
<keyword evidence="10" id="KW-0812">Transmembrane</keyword>
<evidence type="ECO:0000313" key="13">
    <source>
        <dbReference type="Proteomes" id="UP000638648"/>
    </source>
</evidence>
<dbReference type="EMBL" id="JADBEM010000001">
    <property type="protein sequence ID" value="MBE1605096.1"/>
    <property type="molecule type" value="Genomic_DNA"/>
</dbReference>
<evidence type="ECO:0000256" key="6">
    <source>
        <dbReference type="ARBA" id="ARBA00022777"/>
    </source>
</evidence>
<reference evidence="12" key="1">
    <citation type="submission" date="2020-10" db="EMBL/GenBank/DDBJ databases">
        <title>Sequencing the genomes of 1000 actinobacteria strains.</title>
        <authorList>
            <person name="Klenk H.-P."/>
        </authorList>
    </citation>
    <scope>NUCLEOTIDE SEQUENCE</scope>
    <source>
        <strain evidence="12">DSM 45354</strain>
    </source>
</reference>
<evidence type="ECO:0000256" key="3">
    <source>
        <dbReference type="ARBA" id="ARBA00022553"/>
    </source>
</evidence>
<dbReference type="SMART" id="SM00387">
    <property type="entry name" value="HATPase_c"/>
    <property type="match status" value="1"/>
</dbReference>
<evidence type="ECO:0000259" key="11">
    <source>
        <dbReference type="SMART" id="SM00387"/>
    </source>
</evidence>
<evidence type="ECO:0000256" key="9">
    <source>
        <dbReference type="SAM" id="MobiDB-lite"/>
    </source>
</evidence>
<organism evidence="12 13">
    <name type="scientific">Actinopolymorpha pittospori</name>
    <dbReference type="NCBI Taxonomy" id="648752"/>
    <lineage>
        <taxon>Bacteria</taxon>
        <taxon>Bacillati</taxon>
        <taxon>Actinomycetota</taxon>
        <taxon>Actinomycetes</taxon>
        <taxon>Propionibacteriales</taxon>
        <taxon>Actinopolymorphaceae</taxon>
        <taxon>Actinopolymorpha</taxon>
    </lineage>
</organism>
<feature type="transmembrane region" description="Helical" evidence="10">
    <location>
        <begin position="96"/>
        <end position="116"/>
    </location>
</feature>
<feature type="domain" description="Histidine kinase/HSP90-like ATPase" evidence="11">
    <location>
        <begin position="318"/>
        <end position="418"/>
    </location>
</feature>
<dbReference type="InterPro" id="IPR011712">
    <property type="entry name" value="Sig_transdc_His_kin_sub3_dim/P"/>
</dbReference>
<feature type="transmembrane region" description="Helical" evidence="10">
    <location>
        <begin position="168"/>
        <end position="189"/>
    </location>
</feature>
<keyword evidence="5" id="KW-0547">Nucleotide-binding</keyword>
<dbReference type="Pfam" id="PF02518">
    <property type="entry name" value="HATPase_c"/>
    <property type="match status" value="1"/>
</dbReference>
<dbReference type="InterPro" id="IPR036890">
    <property type="entry name" value="HATPase_C_sf"/>
</dbReference>
<keyword evidence="10" id="KW-1133">Transmembrane helix</keyword>
<dbReference type="EC" id="2.7.13.3" evidence="2"/>
<dbReference type="CDD" id="cd16917">
    <property type="entry name" value="HATPase_UhpB-NarQ-NarX-like"/>
    <property type="match status" value="1"/>
</dbReference>
<feature type="transmembrane region" description="Helical" evidence="10">
    <location>
        <begin position="73"/>
        <end position="90"/>
    </location>
</feature>
<keyword evidence="10" id="KW-0472">Membrane</keyword>
<evidence type="ECO:0000256" key="4">
    <source>
        <dbReference type="ARBA" id="ARBA00022679"/>
    </source>
</evidence>
<evidence type="ECO:0000256" key="1">
    <source>
        <dbReference type="ARBA" id="ARBA00000085"/>
    </source>
</evidence>
<comment type="catalytic activity">
    <reaction evidence="1">
        <text>ATP + protein L-histidine = ADP + protein N-phospho-L-histidine.</text>
        <dbReference type="EC" id="2.7.13.3"/>
    </reaction>
</comment>
<dbReference type="GO" id="GO:0046983">
    <property type="term" value="F:protein dimerization activity"/>
    <property type="evidence" value="ECO:0007669"/>
    <property type="project" value="InterPro"/>
</dbReference>
<keyword evidence="8" id="KW-0902">Two-component regulatory system</keyword>
<feature type="transmembrane region" description="Helical" evidence="10">
    <location>
        <begin position="137"/>
        <end position="156"/>
    </location>
</feature>